<organism evidence="1 2">
    <name type="scientific">Coprococcus eutactus</name>
    <dbReference type="NCBI Taxonomy" id="33043"/>
    <lineage>
        <taxon>Bacteria</taxon>
        <taxon>Bacillati</taxon>
        <taxon>Bacillota</taxon>
        <taxon>Clostridia</taxon>
        <taxon>Lachnospirales</taxon>
        <taxon>Lachnospiraceae</taxon>
        <taxon>Coprococcus</taxon>
    </lineage>
</organism>
<dbReference type="AlphaFoldDB" id="A0A3R6CUL1"/>
<protein>
    <submittedName>
        <fullName evidence="1">Uncharacterized protein</fullName>
    </submittedName>
</protein>
<evidence type="ECO:0000313" key="1">
    <source>
        <dbReference type="EMBL" id="RGS42983.1"/>
    </source>
</evidence>
<proteinExistence type="predicted"/>
<evidence type="ECO:0000313" key="2">
    <source>
        <dbReference type="Proteomes" id="UP000283295"/>
    </source>
</evidence>
<name>A0A3R6CUL1_9FIRM</name>
<sequence>MSLGDTDGGKQNYGMYAANCAFGRFKYPGSGAMVTGLIVGGYYSSNSQYVQREYEATQAAYRYVYYDSLTDNYVLSDYHTRSLGTKSKEIVKYHEVKSNEYYRPVNAPLALACADLKGMNGNNENDSVLFGAEVYAFSLEDGGITGSEIGSMSICTDQRNQGNDKKKKDQVWIGDVRVGCVDKDAKGNNYRQSFVCVVGVHREKKLNDKDDYYWLDIATFSMDGGSHTAVRRV</sequence>
<dbReference type="Proteomes" id="UP000283295">
    <property type="component" value="Unassembled WGS sequence"/>
</dbReference>
<accession>A0A3R6CUL1</accession>
<reference evidence="1 2" key="1">
    <citation type="submission" date="2018-08" db="EMBL/GenBank/DDBJ databases">
        <title>A genome reference for cultivated species of the human gut microbiota.</title>
        <authorList>
            <person name="Zou Y."/>
            <person name="Xue W."/>
            <person name="Luo G."/>
        </authorList>
    </citation>
    <scope>NUCLEOTIDE SEQUENCE [LARGE SCALE GENOMIC DNA]</scope>
    <source>
        <strain evidence="1 2">AF22-21</strain>
    </source>
</reference>
<dbReference type="OrthoDB" id="3197437at2"/>
<dbReference type="EMBL" id="QRVK01000012">
    <property type="protein sequence ID" value="RGS42983.1"/>
    <property type="molecule type" value="Genomic_DNA"/>
</dbReference>
<gene>
    <name evidence="1" type="ORF">DWX94_06345</name>
</gene>
<comment type="caution">
    <text evidence="1">The sequence shown here is derived from an EMBL/GenBank/DDBJ whole genome shotgun (WGS) entry which is preliminary data.</text>
</comment>